<evidence type="ECO:0000256" key="4">
    <source>
        <dbReference type="ARBA" id="ARBA00022729"/>
    </source>
</evidence>
<accession>A0A9K3PKE4</accession>
<feature type="domain" description="Leucine-rich repeat-containing N-terminal plant-type" evidence="6">
    <location>
        <begin position="869"/>
        <end position="886"/>
    </location>
</feature>
<dbReference type="Pfam" id="PF13855">
    <property type="entry name" value="LRR_8"/>
    <property type="match status" value="1"/>
</dbReference>
<dbReference type="SMART" id="SM00364">
    <property type="entry name" value="LRR_BAC"/>
    <property type="match status" value="8"/>
</dbReference>
<evidence type="ECO:0000256" key="1">
    <source>
        <dbReference type="ARBA" id="ARBA00004236"/>
    </source>
</evidence>
<dbReference type="SMART" id="SM00365">
    <property type="entry name" value="LRR_SD22"/>
    <property type="match status" value="8"/>
</dbReference>
<dbReference type="InterPro" id="IPR053211">
    <property type="entry name" value="DNA_repair-toleration"/>
</dbReference>
<evidence type="ECO:0000256" key="3">
    <source>
        <dbReference type="ARBA" id="ARBA00022614"/>
    </source>
</evidence>
<dbReference type="Pfam" id="PF00560">
    <property type="entry name" value="LRR_1"/>
    <property type="match status" value="6"/>
</dbReference>
<evidence type="ECO:0000256" key="2">
    <source>
        <dbReference type="ARBA" id="ARBA00022475"/>
    </source>
</evidence>
<sequence>MSQESRKRGRNSPFLTAMLAVATTSYMRINVMSPRKTPHVFRKSSRRTWRDLALLLFTTSWCLLMFPLRVSAATPSQKEILNQLYDATNGDEWSLNTNWKSINIGVCSWHGVFCNDRGDVTRLELDRNNLSGSIPPDFWKLSTLTEVNLRANLLLDASFHGLESDDPENDPRAPINLLILAENQLSTIQGIGNLHETLEYINLNKNRIDQTLPDDLFDLTNVKTLYVAFNQLTGTLPTLIGKLTKMTEFYAFRNHLTGPLPSELGRLDKCQIFGVGNNLWSGTLPTELNDMVNMRDLSIHNSPTTEFVGGNDVSTSRQHVGITGPLLSFGNMPYLSMLYLDGNNLSGSIPPDFLRHNNNIEKDVTVGLRNNKLTGAIPKALERFEKLNIELVGNSIDSIPPELCEKGGWMGGLVEEYGCNAILCPMGTYSVDGHETGANAGCAPCRDGSTYLGATSCSSDEAIYEPWETLARFYLAMGGDKWERKDGWEMFDTLFDGETSEELAIANITVCNGWYGVLCHEGVPTRLSLPNNNLFGVVPRGIFDISWSVFDLSDNNVQMEDLSIITEPDELTSLILSNTKVQSLSGIDRLTKLQQLYLDGLTLKGAIPNALFDLTGLKTLHLQHSAFTGVLPTEIGKLKYLERLNMYGNSLSGYLPSELGLLSLIRSLDLSENRFRGTIPSTIVNWTALETFALHQSEGDLGGPLPAFDTFPSLKRLFLQENNFAGQIPGNFLGGIADKSMEITVSLALNNLTGSVPLSLSQFSNLIINLEGNVISELDDRLCVHEKWMQGEMNKLPEASRCNAIMCPPGTWNEFGKETVERRCEECSENKSLYGQIRCGDLEQQPPERRILDRLFAMTGGRYWIKPHENWLKPGVSVCEWEGIMCANVEGVDHILEVNLDHFGLRGTIPSEVWNLRHARRLKFSVNAVSVDLHGIENAEGLLVLQMSNCHQRSLEGIQNAPSKLFEIHFSENQFEGTIPTDIFQLTSVTKLFLNNNHFSGRIPSEIHNMKQLDELWIGGNKFTGAIPSEIGLMTNLRILSLKQNDLSGVIPSEIQNLPSLENLDISGQRGNQFNGPLPPFDKNTNLVIIDASNNAFSGTLPKDFLKQVDRNAQIKVDLSNNAFVGAIPIDWSIFESLNIDLSGNQLTSLPDVLCNQNGWNGGRVGLLDTCDAILCPPGTHLKNLGRQMDPMKPCEPCELGMESAPFYGTRECLDPEHIREREILVSFYDATNGTSWFSQRNWLSTKPVCIWQGIVCNELGFVDSIQLGDNFVVAGPDAVAEVSKILSLKELKTLDLKGNDVTLNFEAIKQDATKLEFLRLSGTKMSSLDGVSNAVNLKALHVTNNNISRIPDELYSMSNLESIFLSFNAISGHLSHQIGLLTNLKELYLFGNQLTGTIPTQIGLMTSLVDFVASHNALSGSLPDQVSTLQELEQFSVNSQHGLESLTGPVPSFSGAPKLWYFDASDNDLTGPIPDNFMINSIRLNETVTIYLQHNEIEGAIPPKLVRFSFLDLNLAGNKIVEIPKEICGLRGWMQGYMGLVGNCSAILCPRGTFNQFGYHLPENPCLRCSHLDDLPFLGNTHCKDFSSERDTLEKLFDDTGGEFWGNRTSWYTNAPVCSWFGVRCADGDPQDTSGITHIALEANGLSGTLPPEIWTLPSLKSFKMDENEGLVINLEGVANAADTLESLSLSHVKITSLDGIGSLTNLKKLSLVGNELAGTFPEELFKLSNTLESLYIGYNLLYGPLPSRLGVMSQLQVFNAFDNNFFSTIPSELARMHNLRTLVLSENLIYGEIPQEMSAMPSLRGFAANREEKAGPRLSGNLPSFDQVPQLIYLYLQGNELQGSIPSNFLSASKLARFIGLSSNLLTGRIPGELEFLSGLDLEVDDNEIEGFPDFFCSKVDWNAGAVGIYGCEGFLCPPGTASPIGRTMNETTKCRVCPDPKSATFYGTKSCDGVLSEREILVNFYKALNGDNWYRNDFWLSKTDVCEWYGIACSKGKVIHLNLRGNNLRGIPGPEIFDLRELQVLWLYSNPITFSFENIGRARKLYELRLDATKLHSLHGIGAASSLVSFDARFTNLKGSLPEEVLRLSNLRFLSLGHNRLSGTLPKSFGSLKYLQSLRLNANSFSGPLPSFDDMHFLKELDISENLLTGSVSRNFLSKVADQTPLMLRLSQNQLTGVIPEEFDRFHRASLYLSDNRFLGMPLTLCDNVNWNNGDVGDFGCDGILCRPGTFNANGRRVHGMECFECSHAVYYGETECEKDSSSAFPKLGWAWTILASLLLVAC</sequence>
<keyword evidence="2" id="KW-1003">Cell membrane</keyword>
<feature type="domain" description="Leucine-rich repeat-containing N-terminal plant-type" evidence="6">
    <location>
        <begin position="1221"/>
        <end position="1258"/>
    </location>
</feature>
<comment type="caution">
    <text evidence="7">The sequence shown here is derived from an EMBL/GenBank/DDBJ whole genome shotgun (WGS) entry which is preliminary data.</text>
</comment>
<dbReference type="PANTHER" id="PTHR48060">
    <property type="entry name" value="DNA DAMAGE-REPAIR/TOLERATION PROTEIN DRT100"/>
    <property type="match status" value="1"/>
</dbReference>
<dbReference type="InterPro" id="IPR003591">
    <property type="entry name" value="Leu-rich_rpt_typical-subtyp"/>
</dbReference>
<comment type="subcellular location">
    <subcellularLocation>
        <location evidence="1">Cell membrane</location>
    </subcellularLocation>
</comment>
<evidence type="ECO:0000259" key="6">
    <source>
        <dbReference type="Pfam" id="PF08263"/>
    </source>
</evidence>
<keyword evidence="2" id="KW-0472">Membrane</keyword>
<dbReference type="OrthoDB" id="676979at2759"/>
<dbReference type="FunFam" id="3.80.10.10:FF:000383">
    <property type="entry name" value="Leucine-rich repeat receptor protein kinase EMS1"/>
    <property type="match status" value="1"/>
</dbReference>
<feature type="domain" description="Leucine-rich repeat-containing N-terminal plant-type" evidence="6">
    <location>
        <begin position="1959"/>
        <end position="1997"/>
    </location>
</feature>
<dbReference type="GO" id="GO:0005886">
    <property type="term" value="C:plasma membrane"/>
    <property type="evidence" value="ECO:0007669"/>
    <property type="project" value="UniProtKB-SubCell"/>
</dbReference>
<feature type="domain" description="Leucine-rich repeat-containing N-terminal plant-type" evidence="6">
    <location>
        <begin position="76"/>
        <end position="115"/>
    </location>
</feature>
<dbReference type="FunFam" id="3.80.10.10:FF:000041">
    <property type="entry name" value="LRR receptor-like serine/threonine-protein kinase ERECTA"/>
    <property type="match status" value="3"/>
</dbReference>
<dbReference type="EMBL" id="JAGRRH010000020">
    <property type="protein sequence ID" value="KAG7348194.1"/>
    <property type="molecule type" value="Genomic_DNA"/>
</dbReference>
<name>A0A9K3PKE4_9STRA</name>
<dbReference type="InterPro" id="IPR001611">
    <property type="entry name" value="Leu-rich_rpt"/>
</dbReference>
<evidence type="ECO:0000313" key="8">
    <source>
        <dbReference type="Proteomes" id="UP000693970"/>
    </source>
</evidence>
<protein>
    <submittedName>
        <fullName evidence="7">RHS repeat-associated core domain containing protein</fullName>
    </submittedName>
</protein>
<dbReference type="PROSITE" id="PS51450">
    <property type="entry name" value="LRR"/>
    <property type="match status" value="2"/>
</dbReference>
<feature type="domain" description="Leucine-rich repeat-containing N-terminal plant-type" evidence="6">
    <location>
        <begin position="1610"/>
        <end position="1626"/>
    </location>
</feature>
<keyword evidence="8" id="KW-1185">Reference proteome</keyword>
<evidence type="ECO:0000256" key="5">
    <source>
        <dbReference type="ARBA" id="ARBA00022737"/>
    </source>
</evidence>
<dbReference type="Pfam" id="PF08263">
    <property type="entry name" value="LRRNT_2"/>
    <property type="match status" value="5"/>
</dbReference>
<gene>
    <name evidence="7" type="ORF">IV203_016899</name>
</gene>
<dbReference type="InterPro" id="IPR013210">
    <property type="entry name" value="LRR_N_plant-typ"/>
</dbReference>
<evidence type="ECO:0000313" key="7">
    <source>
        <dbReference type="EMBL" id="KAG7348194.1"/>
    </source>
</evidence>
<proteinExistence type="predicted"/>
<organism evidence="7 8">
    <name type="scientific">Nitzschia inconspicua</name>
    <dbReference type="NCBI Taxonomy" id="303405"/>
    <lineage>
        <taxon>Eukaryota</taxon>
        <taxon>Sar</taxon>
        <taxon>Stramenopiles</taxon>
        <taxon>Ochrophyta</taxon>
        <taxon>Bacillariophyta</taxon>
        <taxon>Bacillariophyceae</taxon>
        <taxon>Bacillariophycidae</taxon>
        <taxon>Bacillariales</taxon>
        <taxon>Bacillariaceae</taxon>
        <taxon>Nitzschia</taxon>
    </lineage>
</organism>
<dbReference type="SMART" id="SM00369">
    <property type="entry name" value="LRR_TYP"/>
    <property type="match status" value="15"/>
</dbReference>
<keyword evidence="3" id="KW-0433">Leucine-rich repeat</keyword>
<keyword evidence="4" id="KW-0732">Signal</keyword>
<dbReference type="PANTHER" id="PTHR48060:SF21">
    <property type="entry name" value="L DOMAIN-LIKE PROTEIN"/>
    <property type="match status" value="1"/>
</dbReference>
<reference evidence="7" key="1">
    <citation type="journal article" date="2021" name="Sci. Rep.">
        <title>Diploid genomic architecture of Nitzschia inconspicua, an elite biomass production diatom.</title>
        <authorList>
            <person name="Oliver A."/>
            <person name="Podell S."/>
            <person name="Pinowska A."/>
            <person name="Traller J.C."/>
            <person name="Smith S.R."/>
            <person name="McClure R."/>
            <person name="Beliaev A."/>
            <person name="Bohutskyi P."/>
            <person name="Hill E.A."/>
            <person name="Rabines A."/>
            <person name="Zheng H."/>
            <person name="Allen L.Z."/>
            <person name="Kuo A."/>
            <person name="Grigoriev I.V."/>
            <person name="Allen A.E."/>
            <person name="Hazlebeck D."/>
            <person name="Allen E.E."/>
        </authorList>
    </citation>
    <scope>NUCLEOTIDE SEQUENCE</scope>
    <source>
        <strain evidence="7">Hildebrandi</strain>
    </source>
</reference>
<dbReference type="Proteomes" id="UP000693970">
    <property type="component" value="Unassembled WGS sequence"/>
</dbReference>
<keyword evidence="5" id="KW-0677">Repeat</keyword>
<reference evidence="7" key="2">
    <citation type="submission" date="2021-04" db="EMBL/GenBank/DDBJ databases">
        <authorList>
            <person name="Podell S."/>
        </authorList>
    </citation>
    <scope>NUCLEOTIDE SEQUENCE</scope>
    <source>
        <strain evidence="7">Hildebrandi</strain>
    </source>
</reference>